<feature type="region of interest" description="Disordered" evidence="1">
    <location>
        <begin position="177"/>
        <end position="236"/>
    </location>
</feature>
<evidence type="ECO:0000313" key="3">
    <source>
        <dbReference type="Proteomes" id="UP000270094"/>
    </source>
</evidence>
<feature type="compositionally biased region" description="Polar residues" evidence="1">
    <location>
        <begin position="62"/>
        <end position="85"/>
    </location>
</feature>
<keyword evidence="3" id="KW-1185">Reference proteome</keyword>
<evidence type="ECO:0000256" key="1">
    <source>
        <dbReference type="SAM" id="MobiDB-lite"/>
    </source>
</evidence>
<organism evidence="2 3">
    <name type="scientific">Strongylus vulgaris</name>
    <name type="common">Blood worm</name>
    <dbReference type="NCBI Taxonomy" id="40348"/>
    <lineage>
        <taxon>Eukaryota</taxon>
        <taxon>Metazoa</taxon>
        <taxon>Ecdysozoa</taxon>
        <taxon>Nematoda</taxon>
        <taxon>Chromadorea</taxon>
        <taxon>Rhabditida</taxon>
        <taxon>Rhabditina</taxon>
        <taxon>Rhabditomorpha</taxon>
        <taxon>Strongyloidea</taxon>
        <taxon>Strongylidae</taxon>
        <taxon>Strongylus</taxon>
    </lineage>
</organism>
<evidence type="ECO:0000313" key="2">
    <source>
        <dbReference type="EMBL" id="VDM73984.1"/>
    </source>
</evidence>
<feature type="compositionally biased region" description="Polar residues" evidence="1">
    <location>
        <begin position="104"/>
        <end position="116"/>
    </location>
</feature>
<feature type="non-terminal residue" evidence="2">
    <location>
        <position position="236"/>
    </location>
</feature>
<dbReference type="Proteomes" id="UP000270094">
    <property type="component" value="Unassembled WGS sequence"/>
</dbReference>
<gene>
    <name evidence="2" type="ORF">SVUK_LOCUS8982</name>
</gene>
<name>A0A3P7J7X0_STRVU</name>
<feature type="region of interest" description="Disordered" evidence="1">
    <location>
        <begin position="1"/>
        <end position="157"/>
    </location>
</feature>
<reference evidence="2 3" key="1">
    <citation type="submission" date="2018-11" db="EMBL/GenBank/DDBJ databases">
        <authorList>
            <consortium name="Pathogen Informatics"/>
        </authorList>
    </citation>
    <scope>NUCLEOTIDE SEQUENCE [LARGE SCALE GENOMIC DNA]</scope>
</reference>
<feature type="compositionally biased region" description="Low complexity" evidence="1">
    <location>
        <begin position="217"/>
        <end position="228"/>
    </location>
</feature>
<feature type="compositionally biased region" description="Low complexity" evidence="1">
    <location>
        <begin position="41"/>
        <end position="55"/>
    </location>
</feature>
<dbReference type="EMBL" id="UYYB01033491">
    <property type="protein sequence ID" value="VDM73984.1"/>
    <property type="molecule type" value="Genomic_DNA"/>
</dbReference>
<sequence length="236" mass="24320">MVEIEVPEDMVTSETMTPSDLISSTAKGVSSSAVPSELFMSSTAPSESTEASSTPKELITTADITQASTISEKTMTTSENAVKETSPSLSTTSVSAGSSAVSPRVTTPSQRSTSEFSRAVSGQPPSESTPLSIGKEFPGSSVTTATPKEHVSSAAPEIDVLDRSTLTTPMLTVTEVAATSQRSLPSEKFNATTEEPKTFPTASTSERDAEPTGTPKSSISPSEVGPSSTTLSTTVI</sequence>
<proteinExistence type="predicted"/>
<dbReference type="AlphaFoldDB" id="A0A3P7J7X0"/>
<feature type="compositionally biased region" description="Low complexity" evidence="1">
    <location>
        <begin position="86"/>
        <end position="103"/>
    </location>
</feature>
<protein>
    <submittedName>
        <fullName evidence="2">Uncharacterized protein</fullName>
    </submittedName>
</protein>
<accession>A0A3P7J7X0</accession>
<feature type="compositionally biased region" description="Polar residues" evidence="1">
    <location>
        <begin position="177"/>
        <end position="193"/>
    </location>
</feature>
<feature type="compositionally biased region" description="Polar residues" evidence="1">
    <location>
        <begin position="12"/>
        <end position="34"/>
    </location>
</feature>